<reference evidence="1 2" key="1">
    <citation type="journal article" date="2018" name="Sci. Rep.">
        <title>Genomic signatures of local adaptation to the degree of environmental predictability in rotifers.</title>
        <authorList>
            <person name="Franch-Gras L."/>
            <person name="Hahn C."/>
            <person name="Garcia-Roger E.M."/>
            <person name="Carmona M.J."/>
            <person name="Serra M."/>
            <person name="Gomez A."/>
        </authorList>
    </citation>
    <scope>NUCLEOTIDE SEQUENCE [LARGE SCALE GENOMIC DNA]</scope>
    <source>
        <strain evidence="1">HYR1</strain>
    </source>
</reference>
<evidence type="ECO:0000313" key="1">
    <source>
        <dbReference type="EMBL" id="RNA19527.1"/>
    </source>
</evidence>
<keyword evidence="2" id="KW-1185">Reference proteome</keyword>
<accession>A0A3M7R7I0</accession>
<sequence length="116" mass="13529">MIRDACLNSKRRHLLRLDNNWGVEDQLDAATKKVLEKEMSALSYYLVGKHSLTANLSIKFLAKPIYLFFELNEFPIFFDTSRTTSTFPMKPLNDNSPTLKKYSIKSWTPRQIREAL</sequence>
<proteinExistence type="predicted"/>
<name>A0A3M7R7I0_BRAPC</name>
<dbReference type="EMBL" id="REGN01004029">
    <property type="protein sequence ID" value="RNA19527.1"/>
    <property type="molecule type" value="Genomic_DNA"/>
</dbReference>
<dbReference type="Proteomes" id="UP000276133">
    <property type="component" value="Unassembled WGS sequence"/>
</dbReference>
<dbReference type="AlphaFoldDB" id="A0A3M7R7I0"/>
<gene>
    <name evidence="1" type="ORF">BpHYR1_029540</name>
</gene>
<organism evidence="1 2">
    <name type="scientific">Brachionus plicatilis</name>
    <name type="common">Marine rotifer</name>
    <name type="synonym">Brachionus muelleri</name>
    <dbReference type="NCBI Taxonomy" id="10195"/>
    <lineage>
        <taxon>Eukaryota</taxon>
        <taxon>Metazoa</taxon>
        <taxon>Spiralia</taxon>
        <taxon>Gnathifera</taxon>
        <taxon>Rotifera</taxon>
        <taxon>Eurotatoria</taxon>
        <taxon>Monogononta</taxon>
        <taxon>Pseudotrocha</taxon>
        <taxon>Ploima</taxon>
        <taxon>Brachionidae</taxon>
        <taxon>Brachionus</taxon>
    </lineage>
</organism>
<comment type="caution">
    <text evidence="1">The sequence shown here is derived from an EMBL/GenBank/DDBJ whole genome shotgun (WGS) entry which is preliminary data.</text>
</comment>
<protein>
    <submittedName>
        <fullName evidence="1">Uncharacterized protein</fullName>
    </submittedName>
</protein>
<evidence type="ECO:0000313" key="2">
    <source>
        <dbReference type="Proteomes" id="UP000276133"/>
    </source>
</evidence>